<evidence type="ECO:0008006" key="3">
    <source>
        <dbReference type="Google" id="ProtNLM"/>
    </source>
</evidence>
<accession>A0ABT3P328</accession>
<comment type="caution">
    <text evidence="1">The sequence shown here is derived from an EMBL/GenBank/DDBJ whole genome shotgun (WGS) entry which is preliminary data.</text>
</comment>
<proteinExistence type="predicted"/>
<dbReference type="RefSeq" id="WP_265615854.1">
    <property type="nucleotide sequence ID" value="NZ_JAPFRD010000002.1"/>
</dbReference>
<dbReference type="Proteomes" id="UP001142810">
    <property type="component" value="Unassembled WGS sequence"/>
</dbReference>
<sequence length="73" mass="7919">METESESTQENLVRQICTPLVGEALAVCVVTSDGKIAFGFGDKCDFSDDATDAAMIFELIGKLTELKKQRACE</sequence>
<name>A0ABT3P328_9ALTE</name>
<keyword evidence="2" id="KW-1185">Reference proteome</keyword>
<organism evidence="1 2">
    <name type="scientific">Alteromonas aquimaris</name>
    <dbReference type="NCBI Taxonomy" id="2998417"/>
    <lineage>
        <taxon>Bacteria</taxon>
        <taxon>Pseudomonadati</taxon>
        <taxon>Pseudomonadota</taxon>
        <taxon>Gammaproteobacteria</taxon>
        <taxon>Alteromonadales</taxon>
        <taxon>Alteromonadaceae</taxon>
        <taxon>Alteromonas/Salinimonas group</taxon>
        <taxon>Alteromonas</taxon>
    </lineage>
</organism>
<evidence type="ECO:0000313" key="1">
    <source>
        <dbReference type="EMBL" id="MCW8107153.1"/>
    </source>
</evidence>
<evidence type="ECO:0000313" key="2">
    <source>
        <dbReference type="Proteomes" id="UP001142810"/>
    </source>
</evidence>
<protein>
    <recommendedName>
        <fullName evidence="3">Roadblock/LAMTOR2 domain-containing protein</fullName>
    </recommendedName>
</protein>
<dbReference type="EMBL" id="JAPFRD010000002">
    <property type="protein sequence ID" value="MCW8107153.1"/>
    <property type="molecule type" value="Genomic_DNA"/>
</dbReference>
<gene>
    <name evidence="1" type="ORF">OPS25_01375</name>
</gene>
<reference evidence="1" key="1">
    <citation type="submission" date="2022-11" db="EMBL/GenBank/DDBJ databases">
        <title>Alteromonas sp. nov., isolated from sea water of the Qingdao.</title>
        <authorList>
            <person name="Wang Q."/>
        </authorList>
    </citation>
    <scope>NUCLEOTIDE SEQUENCE</scope>
    <source>
        <strain evidence="1">ASW11-7</strain>
    </source>
</reference>